<dbReference type="EMBL" id="JAAAJB010000038">
    <property type="protein sequence ID" value="KAG0268890.1"/>
    <property type="molecule type" value="Genomic_DNA"/>
</dbReference>
<feature type="compositionally biased region" description="Low complexity" evidence="1">
    <location>
        <begin position="216"/>
        <end position="229"/>
    </location>
</feature>
<dbReference type="AlphaFoldDB" id="A0A9P6QHP8"/>
<accession>A0A9P6QHP8</accession>
<name>A0A9P6QHP8_9FUNG</name>
<comment type="caution">
    <text evidence="2">The sequence shown here is derived from an EMBL/GenBank/DDBJ whole genome shotgun (WGS) entry which is preliminary data.</text>
</comment>
<feature type="compositionally biased region" description="Basic and acidic residues" evidence="1">
    <location>
        <begin position="49"/>
        <end position="67"/>
    </location>
</feature>
<evidence type="ECO:0000256" key="1">
    <source>
        <dbReference type="SAM" id="MobiDB-lite"/>
    </source>
</evidence>
<dbReference type="Proteomes" id="UP000807716">
    <property type="component" value="Unassembled WGS sequence"/>
</dbReference>
<feature type="region of interest" description="Disordered" evidence="1">
    <location>
        <begin position="216"/>
        <end position="236"/>
    </location>
</feature>
<organism evidence="2 3">
    <name type="scientific">Actinomortierella ambigua</name>
    <dbReference type="NCBI Taxonomy" id="1343610"/>
    <lineage>
        <taxon>Eukaryota</taxon>
        <taxon>Fungi</taxon>
        <taxon>Fungi incertae sedis</taxon>
        <taxon>Mucoromycota</taxon>
        <taxon>Mortierellomycotina</taxon>
        <taxon>Mortierellomycetes</taxon>
        <taxon>Mortierellales</taxon>
        <taxon>Mortierellaceae</taxon>
        <taxon>Actinomortierella</taxon>
    </lineage>
</organism>
<sequence>MSAPDGADQQPALKHSVEETAVNLENKSESIAPLPEDAPVVGSASSASTRDDVESPHEPRTNIERMVPKVSGHPPTGASQVSSSSTPSRNKGRTFRGATATTSSSSTTHPPHDPLRSASTLDTRSGQVEIDSIVEQFTHIYATLEGLRTAVNRLEHTLKEARILDTGTHPAALAYKNISHASQKHTLDPEPPSTTPATVPQRLSFHYARGARGRQAATSASASASSGRPGFRKFGARGPSWTPKVIENKNVRAIQDFNDCKLSRQVLQLEFDYVDQMVLRPLVDGTDIVLQVRGQKLRDYVGFTLVDAMAEASPESYAVVLVNSLSSQSTRILTTTLTKFLRDAELSVDIKRFSDDLAETVTANSQREEGKPAVFICTADLFAQLAQEGVLSCSHHVLLVMYEAEYILGRWSVVLPKIQNGIKAAEPGQMVVAVMHGSTAVYDLPGKLNFRDDGVIYSADYDILHRVRHFFFEDDNVMEMVLNRVVEIGDSNLAVVICSDQNAVQQVQDLIKERVKVYSPGDADISAGVLLTTNHAPSTGFRDRLNGCVLIIVDLSGNGVIGERYVNMTSSYVAVGEDCDVVLKVGSADSIRSMESLLGITVTKIEPGQNPFIAS</sequence>
<feature type="region of interest" description="Disordered" evidence="1">
    <location>
        <begin position="1"/>
        <end position="123"/>
    </location>
</feature>
<protein>
    <submittedName>
        <fullName evidence="2">Uncharacterized protein</fullName>
    </submittedName>
</protein>
<reference evidence="2" key="1">
    <citation type="journal article" date="2020" name="Fungal Divers.">
        <title>Resolving the Mortierellaceae phylogeny through synthesis of multi-gene phylogenetics and phylogenomics.</title>
        <authorList>
            <person name="Vandepol N."/>
            <person name="Liber J."/>
            <person name="Desiro A."/>
            <person name="Na H."/>
            <person name="Kennedy M."/>
            <person name="Barry K."/>
            <person name="Grigoriev I.V."/>
            <person name="Miller A.N."/>
            <person name="O'Donnell K."/>
            <person name="Stajich J.E."/>
            <person name="Bonito G."/>
        </authorList>
    </citation>
    <scope>NUCLEOTIDE SEQUENCE</scope>
    <source>
        <strain evidence="2">BC1065</strain>
    </source>
</reference>
<dbReference type="OrthoDB" id="283883at2759"/>
<evidence type="ECO:0000313" key="2">
    <source>
        <dbReference type="EMBL" id="KAG0268890.1"/>
    </source>
</evidence>
<proteinExistence type="predicted"/>
<evidence type="ECO:0000313" key="3">
    <source>
        <dbReference type="Proteomes" id="UP000807716"/>
    </source>
</evidence>
<feature type="compositionally biased region" description="Polar residues" evidence="1">
    <location>
        <begin position="77"/>
        <end position="89"/>
    </location>
</feature>
<feature type="compositionally biased region" description="Low complexity" evidence="1">
    <location>
        <begin position="98"/>
        <end position="108"/>
    </location>
</feature>
<keyword evidence="3" id="KW-1185">Reference proteome</keyword>
<gene>
    <name evidence="2" type="ORF">DFQ27_005329</name>
</gene>